<evidence type="ECO:0000313" key="8">
    <source>
        <dbReference type="EMBL" id="NNU78345.1"/>
    </source>
</evidence>
<dbReference type="InterPro" id="IPR000064">
    <property type="entry name" value="NLP_P60_dom"/>
</dbReference>
<dbReference type="InterPro" id="IPR052354">
    <property type="entry name" value="Cell_Wall_Dynamics_Protein"/>
</dbReference>
<dbReference type="Gene3D" id="2.30.30.40">
    <property type="entry name" value="SH3 Domains"/>
    <property type="match status" value="4"/>
</dbReference>
<keyword evidence="5" id="KW-0732">Signal</keyword>
<proteinExistence type="inferred from homology"/>
<keyword evidence="4" id="KW-0788">Thiol protease</keyword>
<evidence type="ECO:0000313" key="9">
    <source>
        <dbReference type="Proteomes" id="UP000531659"/>
    </source>
</evidence>
<dbReference type="Proteomes" id="UP000531659">
    <property type="component" value="Unassembled WGS sequence"/>
</dbReference>
<dbReference type="PANTHER" id="PTHR34408">
    <property type="entry name" value="FAMILY PROTEIN, PUTATIVE-RELATED"/>
    <property type="match status" value="1"/>
</dbReference>
<dbReference type="SUPFAM" id="SSF54001">
    <property type="entry name" value="Cysteine proteinases"/>
    <property type="match status" value="1"/>
</dbReference>
<dbReference type="EMBL" id="JABEYB010000022">
    <property type="protein sequence ID" value="NNU78345.1"/>
    <property type="molecule type" value="Genomic_DNA"/>
</dbReference>
<feature type="domain" description="SH3b" evidence="6">
    <location>
        <begin position="22"/>
        <end position="84"/>
    </location>
</feature>
<dbReference type="AlphaFoldDB" id="A0A7Y3WUT4"/>
<dbReference type="InterPro" id="IPR003646">
    <property type="entry name" value="SH3-like_bac-type"/>
</dbReference>
<evidence type="ECO:0000259" key="7">
    <source>
        <dbReference type="PROSITE" id="PS51935"/>
    </source>
</evidence>
<organism evidence="8 9">
    <name type="scientific">Clostridium estertheticum</name>
    <dbReference type="NCBI Taxonomy" id="238834"/>
    <lineage>
        <taxon>Bacteria</taxon>
        <taxon>Bacillati</taxon>
        <taxon>Bacillota</taxon>
        <taxon>Clostridia</taxon>
        <taxon>Eubacteriales</taxon>
        <taxon>Clostridiaceae</taxon>
        <taxon>Clostridium</taxon>
    </lineage>
</organism>
<keyword evidence="3" id="KW-0378">Hydrolase</keyword>
<dbReference type="RefSeq" id="WP_171298915.1">
    <property type="nucleotide sequence ID" value="NZ_CP087098.1"/>
</dbReference>
<dbReference type="Pfam" id="PF00877">
    <property type="entry name" value="NLPC_P60"/>
    <property type="match status" value="1"/>
</dbReference>
<dbReference type="Pfam" id="PF08239">
    <property type="entry name" value="SH3_3"/>
    <property type="match status" value="4"/>
</dbReference>
<gene>
    <name evidence="8" type="ORF">HLQ16_20750</name>
</gene>
<evidence type="ECO:0000256" key="5">
    <source>
        <dbReference type="SAM" id="SignalP"/>
    </source>
</evidence>
<evidence type="ECO:0000259" key="6">
    <source>
        <dbReference type="PROSITE" id="PS51781"/>
    </source>
</evidence>
<name>A0A7Y3WUT4_9CLOT</name>
<evidence type="ECO:0000256" key="2">
    <source>
        <dbReference type="ARBA" id="ARBA00022670"/>
    </source>
</evidence>
<evidence type="ECO:0000256" key="4">
    <source>
        <dbReference type="ARBA" id="ARBA00022807"/>
    </source>
</evidence>
<reference evidence="8 9" key="1">
    <citation type="submission" date="2020-05" db="EMBL/GenBank/DDBJ databases">
        <title>Complete genome of Clostridium estertheticum subspecies estertheticum, isolated from Vacuum packed lamb meat from New Zealand imported to Switzerland.</title>
        <authorList>
            <person name="Wambui J."/>
            <person name="Stevens M.J.A."/>
            <person name="Stephan R."/>
        </authorList>
    </citation>
    <scope>NUCLEOTIDE SEQUENCE [LARGE SCALE GENOMIC DNA]</scope>
    <source>
        <strain evidence="8 9">CEST001</strain>
    </source>
</reference>
<comment type="caution">
    <text evidence="8">The sequence shown here is derived from an EMBL/GenBank/DDBJ whole genome shotgun (WGS) entry which is preliminary data.</text>
</comment>
<dbReference type="GO" id="GO:0008234">
    <property type="term" value="F:cysteine-type peptidase activity"/>
    <property type="evidence" value="ECO:0007669"/>
    <property type="project" value="UniProtKB-KW"/>
</dbReference>
<protein>
    <submittedName>
        <fullName evidence="8">SH3 domain-containing protein</fullName>
    </submittedName>
</protein>
<evidence type="ECO:0000256" key="1">
    <source>
        <dbReference type="ARBA" id="ARBA00007074"/>
    </source>
</evidence>
<feature type="signal peptide" evidence="5">
    <location>
        <begin position="1"/>
        <end position="22"/>
    </location>
</feature>
<keyword evidence="2" id="KW-0645">Protease</keyword>
<dbReference type="SMART" id="SM00287">
    <property type="entry name" value="SH3b"/>
    <property type="match status" value="4"/>
</dbReference>
<accession>A0A7Y3WUT4</accession>
<dbReference type="GO" id="GO:0006508">
    <property type="term" value="P:proteolysis"/>
    <property type="evidence" value="ECO:0007669"/>
    <property type="project" value="UniProtKB-KW"/>
</dbReference>
<comment type="similarity">
    <text evidence="1">Belongs to the peptidase C40 family.</text>
</comment>
<evidence type="ECO:0000256" key="3">
    <source>
        <dbReference type="ARBA" id="ARBA00022801"/>
    </source>
</evidence>
<feature type="domain" description="SH3b" evidence="6">
    <location>
        <begin position="95"/>
        <end position="161"/>
    </location>
</feature>
<dbReference type="PROSITE" id="PS51781">
    <property type="entry name" value="SH3B"/>
    <property type="match status" value="3"/>
</dbReference>
<dbReference type="PANTHER" id="PTHR34408:SF1">
    <property type="entry name" value="GLYCOSYL HYDROLASE FAMILY 19 DOMAIN-CONTAINING PROTEIN HI_1415"/>
    <property type="match status" value="1"/>
</dbReference>
<sequence length="451" mass="48846">MKKRLALATILLTLASSHSVFADSGVINVSSLNLRQKPSLSSSILSFIPINTKISTLGKSGDFYKVTYKGKTGYVYSSYVKIVQATTVAPIKLASTTQIGVGSTKVWYLNVRKTATTGNNIIGSINPTNNISLYGTQNGYYKIKYNNTWGYIAKSYVITSVTSAVVKIPVASSTLASTTKTGVGSTKVWYLNVRKTAATGNNIIGSINPTNNISLYGTQNGYYKIKYNNTWGYIDKSYVSTSATSAVVTIPVVPNTLSSTTKTGVGSTKVWCLNVRKTAATGNNIIGIINPTNNINLYGTLNGYYKIKYNNTWGYIDKSYVITSKVTTPVVSTASQKKSLIANADKLIGIPYIWGGTTTRGFDCSGLVQYIYKSIGVNLPRTTYQQVGEGSAVSINNLEVGDLVFFIGNAHVGIYVGNNKFIESQKSGTLVHIENLSGYWRTSFVTGRRIF</sequence>
<feature type="domain" description="SH3b" evidence="6">
    <location>
        <begin position="177"/>
        <end position="243"/>
    </location>
</feature>
<dbReference type="InterPro" id="IPR038765">
    <property type="entry name" value="Papain-like_cys_pep_sf"/>
</dbReference>
<dbReference type="Gene3D" id="3.90.1720.10">
    <property type="entry name" value="endopeptidase domain like (from Nostoc punctiforme)"/>
    <property type="match status" value="1"/>
</dbReference>
<feature type="chain" id="PRO_5031535051" evidence="5">
    <location>
        <begin position="23"/>
        <end position="451"/>
    </location>
</feature>
<dbReference type="PROSITE" id="PS51935">
    <property type="entry name" value="NLPC_P60"/>
    <property type="match status" value="1"/>
</dbReference>
<feature type="domain" description="NlpC/P60" evidence="7">
    <location>
        <begin position="334"/>
        <end position="451"/>
    </location>
</feature>